<evidence type="ECO:0000313" key="3">
    <source>
        <dbReference type="EMBL" id="EFF67373.1"/>
    </source>
</evidence>
<dbReference type="EMBL" id="ABWN01000042">
    <property type="protein sequence ID" value="EFF67373.1"/>
    <property type="molecule type" value="Genomic_DNA"/>
</dbReference>
<name>D4S304_9FIRM</name>
<keyword evidence="2" id="KW-0472">Membrane</keyword>
<dbReference type="Proteomes" id="UP000006238">
    <property type="component" value="Unassembled WGS sequence"/>
</dbReference>
<accession>D4S304</accession>
<comment type="caution">
    <text evidence="3">The sequence shown here is derived from an EMBL/GenBank/DDBJ whole genome shotgun (WGS) entry which is preliminary data.</text>
</comment>
<protein>
    <submittedName>
        <fullName evidence="3">Uncharacterized protein</fullName>
    </submittedName>
</protein>
<gene>
    <name evidence="3" type="ORF">BUTYVIB_02456</name>
</gene>
<dbReference type="AlphaFoldDB" id="D4S304"/>
<feature type="coiled-coil region" evidence="1">
    <location>
        <begin position="224"/>
        <end position="324"/>
    </location>
</feature>
<keyword evidence="2" id="KW-0812">Transmembrane</keyword>
<dbReference type="STRING" id="45851.BHV86_01530"/>
<evidence type="ECO:0000256" key="2">
    <source>
        <dbReference type="SAM" id="Phobius"/>
    </source>
</evidence>
<sequence length="376" mass="43282">MGGTKVDENNNVLTGDIAALRQFRDVVDRNINSTNQVENLKNEEKRLDKELNSNKKTLKDNIDSTVKSRRNAVASKYDSEIGKEEDRLKKIKDKRSKAKEKGVKERITEETAELTAQNKELKGNIRTALKGERLPRFCGSSFYFALFFTKGASEVFFCGLMMILMCFVLPGAVYYLLPVNKDNGFTSKVILAATYFVVIILVVFIYLLIAGKTKKKHEDGLKNIRQLRERIQGNNRQVRKITRAIRKDNNEEVYELGDFDARIKEVEDEIKRISDEKEKALLNFDENISNDIVKEIESKEMPRINDLQKEYDETVSQKESLEEIVKETSLKISSEYEAYIGKEYTNLERIDALIKIMENGQAQTVSQAIDLYKRQS</sequence>
<keyword evidence="2" id="KW-1133">Transmembrane helix</keyword>
<reference evidence="3 4" key="1">
    <citation type="submission" date="2010-02" db="EMBL/GenBank/DDBJ databases">
        <authorList>
            <person name="Weinstock G."/>
            <person name="Sodergren E."/>
            <person name="Clifton S."/>
            <person name="Fulton L."/>
            <person name="Fulton B."/>
            <person name="Courtney L."/>
            <person name="Fronick C."/>
            <person name="Harrison M."/>
            <person name="Strong C."/>
            <person name="Farmer C."/>
            <person name="Delahaunty K."/>
            <person name="Markovic C."/>
            <person name="Hall O."/>
            <person name="Minx P."/>
            <person name="Tomlinson C."/>
            <person name="Mitreva M."/>
            <person name="Nelson J."/>
            <person name="Hou S."/>
            <person name="Wollam A."/>
            <person name="Pepin K.H."/>
            <person name="Johnson M."/>
            <person name="Bhonagiri V."/>
            <person name="Zhang X."/>
            <person name="Suruliraj S."/>
            <person name="Warren W."/>
            <person name="Chinwalla A."/>
            <person name="Mardis E.R."/>
            <person name="Wilson R.K."/>
        </authorList>
    </citation>
    <scope>NUCLEOTIDE SEQUENCE [LARGE SCALE GENOMIC DNA]</scope>
    <source>
        <strain evidence="3 4">DSM 2876</strain>
    </source>
</reference>
<evidence type="ECO:0000313" key="4">
    <source>
        <dbReference type="Proteomes" id="UP000006238"/>
    </source>
</evidence>
<feature type="transmembrane region" description="Helical" evidence="2">
    <location>
        <begin position="189"/>
        <end position="209"/>
    </location>
</feature>
<keyword evidence="4" id="KW-1185">Reference proteome</keyword>
<keyword evidence="1" id="KW-0175">Coiled coil</keyword>
<dbReference type="eggNOG" id="ENOG502ZDMT">
    <property type="taxonomic scope" value="Bacteria"/>
</dbReference>
<dbReference type="HOGENOM" id="CLU_063633_0_0_9"/>
<proteinExistence type="predicted"/>
<feature type="transmembrane region" description="Helical" evidence="2">
    <location>
        <begin position="155"/>
        <end position="177"/>
    </location>
</feature>
<organism evidence="3 4">
    <name type="scientific">Eshraghiella crossota DSM 2876</name>
    <dbReference type="NCBI Taxonomy" id="511680"/>
    <lineage>
        <taxon>Bacteria</taxon>
        <taxon>Bacillati</taxon>
        <taxon>Bacillota</taxon>
        <taxon>Clostridia</taxon>
        <taxon>Lachnospirales</taxon>
        <taxon>Lachnospiraceae</taxon>
        <taxon>Eshraghiella</taxon>
    </lineage>
</organism>
<evidence type="ECO:0000256" key="1">
    <source>
        <dbReference type="SAM" id="Coils"/>
    </source>
</evidence>
<feature type="coiled-coil region" evidence="1">
    <location>
        <begin position="30"/>
        <end position="124"/>
    </location>
</feature>